<dbReference type="OrthoDB" id="435282at2759"/>
<keyword evidence="2 5" id="KW-0808">Transferase</keyword>
<evidence type="ECO:0000256" key="6">
    <source>
        <dbReference type="SAM" id="SignalP"/>
    </source>
</evidence>
<accession>A0A553NE36</accession>
<dbReference type="GO" id="GO:0070475">
    <property type="term" value="P:rRNA base methylation"/>
    <property type="evidence" value="ECO:0007669"/>
    <property type="project" value="TreeGrafter"/>
</dbReference>
<comment type="caution">
    <text evidence="8">The sequence shown here is derived from an EMBL/GenBank/DDBJ whole genome shotgun (WGS) entry which is preliminary data.</text>
</comment>
<dbReference type="OMA" id="TEQAGCE"/>
<evidence type="ECO:0000256" key="2">
    <source>
        <dbReference type="ARBA" id="ARBA00022679"/>
    </source>
</evidence>
<dbReference type="PANTHER" id="PTHR22807">
    <property type="entry name" value="NOP2 YEAST -RELATED NOL1/NOP2/FMU SUN DOMAIN-CONTAINING"/>
    <property type="match status" value="1"/>
</dbReference>
<name>A0A553NE36_TIGCA</name>
<dbReference type="InterPro" id="IPR023267">
    <property type="entry name" value="RCMT"/>
</dbReference>
<keyword evidence="6" id="KW-0732">Signal</keyword>
<organism evidence="8 9">
    <name type="scientific">Tigriopus californicus</name>
    <name type="common">Marine copepod</name>
    <dbReference type="NCBI Taxonomy" id="6832"/>
    <lineage>
        <taxon>Eukaryota</taxon>
        <taxon>Metazoa</taxon>
        <taxon>Ecdysozoa</taxon>
        <taxon>Arthropoda</taxon>
        <taxon>Crustacea</taxon>
        <taxon>Multicrustacea</taxon>
        <taxon>Hexanauplia</taxon>
        <taxon>Copepoda</taxon>
        <taxon>Harpacticoida</taxon>
        <taxon>Harpacticidae</taxon>
        <taxon>Tigriopus</taxon>
    </lineage>
</organism>
<dbReference type="Proteomes" id="UP000318571">
    <property type="component" value="Chromosome 10"/>
</dbReference>
<feature type="chain" id="PRO_5022002046" description="SAM-dependent MTase RsmB/NOP-type domain-containing protein" evidence="6">
    <location>
        <begin position="23"/>
        <end position="501"/>
    </location>
</feature>
<keyword evidence="9" id="KW-1185">Reference proteome</keyword>
<keyword evidence="4 5" id="KW-0694">RNA-binding</keyword>
<dbReference type="InterPro" id="IPR049560">
    <property type="entry name" value="MeTrfase_RsmB-F_NOP2_cat"/>
</dbReference>
<dbReference type="CDD" id="cd02440">
    <property type="entry name" value="AdoMet_MTases"/>
    <property type="match status" value="1"/>
</dbReference>
<feature type="binding site" evidence="5">
    <location>
        <position position="352"/>
    </location>
    <ligand>
        <name>S-adenosyl-L-methionine</name>
        <dbReference type="ChEBI" id="CHEBI:59789"/>
    </ligand>
</feature>
<evidence type="ECO:0000256" key="3">
    <source>
        <dbReference type="ARBA" id="ARBA00022691"/>
    </source>
</evidence>
<dbReference type="PANTHER" id="PTHR22807:SF4">
    <property type="entry name" value="28S RRNA (CYTOSINE-C(5))-METHYLTRANSFERASE"/>
    <property type="match status" value="1"/>
</dbReference>
<sequence length="501" mass="56078">MYAMSGLSGLTLACAAVSKCEPDPDDGEDALEPRAAIRKAHSVKVPRLYKTCAKVLQIHDEGRGALKNLIYGANHPNVKAMLALLTACVDHRHQLTALRVHLKWEEREPRLDPGLADVLLTELLWGKGRLPGQSRPVQTILTYEAAIRRFQLPPLTDSVVERKRLTRIRPRYVRINRLLAPDTGTVMRQIQADGFSLMSQVSLSQTYEQFLSRVRDLQPGQFILDYHIPDLLVFAPGSQFHDHPLYRAGVLLLQDKASCLPVHCLALPSGAVVLDACAAPGMKTSQVAASVWTVGTRNGPCVYAVERDRQRFHTLRKMLQNKGAAECVKIFNNDFLCLDPARFDDVEYIVLDPSCSGSGMLNRCEKVDLSDERLENLAKHQTRLLLHAGTFPQVRKISYSTCSIMDQENEGVVSAVLADPKFGANFELCPQVLPSWSRRGRGEERFKACLRSDPSEDLCNGFFVSVFQRKSEPNVEAPIIRARKRKSNSAPESRRRKMTEV</sequence>
<evidence type="ECO:0000256" key="5">
    <source>
        <dbReference type="PROSITE-ProRule" id="PRU01023"/>
    </source>
</evidence>
<evidence type="ECO:0000256" key="4">
    <source>
        <dbReference type="ARBA" id="ARBA00022884"/>
    </source>
</evidence>
<comment type="caution">
    <text evidence="5">Lacks conserved residue(s) required for the propagation of feature annotation.</text>
</comment>
<evidence type="ECO:0000256" key="1">
    <source>
        <dbReference type="ARBA" id="ARBA00022603"/>
    </source>
</evidence>
<dbReference type="STRING" id="6832.A0A553NE36"/>
<gene>
    <name evidence="8" type="ORF">TCAL_03610</name>
</gene>
<evidence type="ECO:0000259" key="7">
    <source>
        <dbReference type="PROSITE" id="PS51686"/>
    </source>
</evidence>
<comment type="similarity">
    <text evidence="5">Belongs to the class I-like SAM-binding methyltransferase superfamily. RsmB/NOP family.</text>
</comment>
<dbReference type="PROSITE" id="PS51686">
    <property type="entry name" value="SAM_MT_RSMB_NOP"/>
    <property type="match status" value="1"/>
</dbReference>
<dbReference type="SUPFAM" id="SSF53335">
    <property type="entry name" value="S-adenosyl-L-methionine-dependent methyltransferases"/>
    <property type="match status" value="1"/>
</dbReference>
<feature type="binding site" evidence="5">
    <location>
        <position position="306"/>
    </location>
    <ligand>
        <name>S-adenosyl-L-methionine</name>
        <dbReference type="ChEBI" id="CHEBI:59789"/>
    </ligand>
</feature>
<evidence type="ECO:0000313" key="9">
    <source>
        <dbReference type="Proteomes" id="UP000318571"/>
    </source>
</evidence>
<proteinExistence type="inferred from homology"/>
<dbReference type="Pfam" id="PF01189">
    <property type="entry name" value="Methyltr_RsmB-F"/>
    <property type="match status" value="1"/>
</dbReference>
<dbReference type="AlphaFoldDB" id="A0A553NE36"/>
<feature type="active site" description="Nucleophile" evidence="5">
    <location>
        <position position="402"/>
    </location>
</feature>
<dbReference type="InterPro" id="IPR001678">
    <property type="entry name" value="MeTrfase_RsmB-F_NOP2_dom"/>
</dbReference>
<dbReference type="PRINTS" id="PR02008">
    <property type="entry name" value="RCMTFAMILY"/>
</dbReference>
<dbReference type="GO" id="GO:0008173">
    <property type="term" value="F:RNA methyltransferase activity"/>
    <property type="evidence" value="ECO:0007669"/>
    <property type="project" value="InterPro"/>
</dbReference>
<keyword evidence="1 5" id="KW-0489">Methyltransferase</keyword>
<feature type="signal peptide" evidence="6">
    <location>
        <begin position="1"/>
        <end position="22"/>
    </location>
</feature>
<dbReference type="EMBL" id="VCGU01000458">
    <property type="protein sequence ID" value="TRY63701.1"/>
    <property type="molecule type" value="Genomic_DNA"/>
</dbReference>
<dbReference type="GO" id="GO:0003723">
    <property type="term" value="F:RNA binding"/>
    <property type="evidence" value="ECO:0007669"/>
    <property type="project" value="UniProtKB-UniRule"/>
</dbReference>
<dbReference type="Pfam" id="PF21148">
    <property type="entry name" value="NSUN5_fdxn-like"/>
    <property type="match status" value="1"/>
</dbReference>
<dbReference type="GO" id="GO:0005730">
    <property type="term" value="C:nucleolus"/>
    <property type="evidence" value="ECO:0007669"/>
    <property type="project" value="TreeGrafter"/>
</dbReference>
<dbReference type="Gene3D" id="3.30.70.1170">
    <property type="entry name" value="Sun protein, domain 3"/>
    <property type="match status" value="1"/>
</dbReference>
<protein>
    <recommendedName>
        <fullName evidence="7">SAM-dependent MTase RsmB/NOP-type domain-containing protein</fullName>
    </recommendedName>
</protein>
<dbReference type="Gene3D" id="3.40.50.150">
    <property type="entry name" value="Vaccinia Virus protein VP39"/>
    <property type="match status" value="1"/>
</dbReference>
<dbReference type="InterPro" id="IPR029063">
    <property type="entry name" value="SAM-dependent_MTases_sf"/>
</dbReference>
<reference evidence="8 9" key="1">
    <citation type="journal article" date="2018" name="Nat. Ecol. Evol.">
        <title>Genomic signatures of mitonuclear coevolution across populations of Tigriopus californicus.</title>
        <authorList>
            <person name="Barreto F.S."/>
            <person name="Watson E.T."/>
            <person name="Lima T.G."/>
            <person name="Willett C.S."/>
            <person name="Edmands S."/>
            <person name="Li W."/>
            <person name="Burton R.S."/>
        </authorList>
    </citation>
    <scope>NUCLEOTIDE SEQUENCE [LARGE SCALE GENOMIC DNA]</scope>
    <source>
        <strain evidence="8 9">San Diego</strain>
    </source>
</reference>
<feature type="binding site" evidence="5">
    <location>
        <position position="334"/>
    </location>
    <ligand>
        <name>S-adenosyl-L-methionine</name>
        <dbReference type="ChEBI" id="CHEBI:59789"/>
    </ligand>
</feature>
<dbReference type="InterPro" id="IPR049561">
    <property type="entry name" value="NSUN5_7_fdxn-like"/>
</dbReference>
<evidence type="ECO:0000313" key="8">
    <source>
        <dbReference type="EMBL" id="TRY63701.1"/>
    </source>
</evidence>
<feature type="domain" description="SAM-dependent MTase RsmB/NOP-type" evidence="7">
    <location>
        <begin position="161"/>
        <end position="470"/>
    </location>
</feature>
<keyword evidence="3 5" id="KW-0949">S-adenosyl-L-methionine</keyword>